<dbReference type="GO" id="GO:0008137">
    <property type="term" value="F:NADH dehydrogenase (ubiquinone) activity"/>
    <property type="evidence" value="ECO:0007669"/>
    <property type="project" value="InterPro"/>
</dbReference>
<dbReference type="Pfam" id="PF00361">
    <property type="entry name" value="Proton_antipo_M"/>
    <property type="match status" value="1"/>
</dbReference>
<feature type="transmembrane region" description="Helical" evidence="6">
    <location>
        <begin position="453"/>
        <end position="471"/>
    </location>
</feature>
<dbReference type="GO" id="GO:0003954">
    <property type="term" value="F:NADH dehydrogenase activity"/>
    <property type="evidence" value="ECO:0007669"/>
    <property type="project" value="TreeGrafter"/>
</dbReference>
<keyword evidence="3 6" id="KW-1133">Transmembrane helix</keyword>
<feature type="transmembrane region" description="Helical" evidence="6">
    <location>
        <begin position="478"/>
        <end position="494"/>
    </location>
</feature>
<evidence type="ECO:0000256" key="1">
    <source>
        <dbReference type="ARBA" id="ARBA00004127"/>
    </source>
</evidence>
<feature type="transmembrane region" description="Helical" evidence="6">
    <location>
        <begin position="87"/>
        <end position="106"/>
    </location>
</feature>
<accession>A0A2P8E1Z6</accession>
<evidence type="ECO:0000256" key="2">
    <source>
        <dbReference type="ARBA" id="ARBA00022692"/>
    </source>
</evidence>
<gene>
    <name evidence="9" type="ORF">CLV48_107219</name>
</gene>
<dbReference type="InterPro" id="IPR003945">
    <property type="entry name" value="NU5C-like"/>
</dbReference>
<feature type="domain" description="NADH-Ubiquinone oxidoreductase (complex I) chain 5 N-terminal" evidence="8">
    <location>
        <begin position="76"/>
        <end position="119"/>
    </location>
</feature>
<reference evidence="9 10" key="1">
    <citation type="submission" date="2018-03" db="EMBL/GenBank/DDBJ databases">
        <title>Genomic Encyclopedia of Archaeal and Bacterial Type Strains, Phase II (KMG-II): from individual species to whole genera.</title>
        <authorList>
            <person name="Goeker M."/>
        </authorList>
    </citation>
    <scope>NUCLEOTIDE SEQUENCE [LARGE SCALE GENOMIC DNA]</scope>
    <source>
        <strain evidence="9 10">DSM 28057</strain>
    </source>
</reference>
<feature type="transmembrane region" description="Helical" evidence="6">
    <location>
        <begin position="214"/>
        <end position="235"/>
    </location>
</feature>
<dbReference type="Pfam" id="PF00662">
    <property type="entry name" value="Proton_antipo_N"/>
    <property type="match status" value="1"/>
</dbReference>
<dbReference type="OrthoDB" id="9807568at2"/>
<sequence length="625" mass="71845">MGNQLIISAFVLLPFLAFAISLLLPEKKETGFSNLAFGTATVQLLAITGFIGYWIWEGMNPLNIPELEIYNNRHYRFLLDFYFDKTTAVFLWVGAFVTFLITRYSRFYMHMEEGYKRFFNTLLFFFLAYNLTVLAGNFETLFLGWEMLGISSFLLIAFYRERYLPVRNAVKVFTVYRIGDIGIILAMWASHHLWHENITFIKLLDEQLVSEQLASHSGIGLFIAISLLIAAAAKSAQLPFSSWLPRAMEGPTPSSAIFYGSLSVHFGVFLLLRTYPFWEHQLAARILIGLTGMLTVLIAYPIARVQSTIKTQIAYASIAQIGIMFIEVALGLETLALIHFAGNAFLRTYQLLVSPSVVAYMIRDQFYHFKPQQVTVEDTLPKRLEYSLYLLSLKEWNTDYFLNRYVFHPIKKLGRKLDFLTPKNLLLYFLPVYALGLYLYFQQELIPEGLKEWLPEIFGLMGLLMVFKAFSERIYPRLALMLVMANHFWIALAVSFNETFDYSETLIYLSGVSVAGIIGYAVLERLRRREPAFFDLNKYYGHVYEHPRLAMIFLLAALGVMGFPISPTFIGVDLLFSHIHEDQYLLAAFNAISFIFRGIALIRIYARLFLGPHIKNYHPTAIQSS</sequence>
<dbReference type="AlphaFoldDB" id="A0A2P8E1Z6"/>
<dbReference type="InterPro" id="IPR001516">
    <property type="entry name" value="Proton_antipo_N"/>
</dbReference>
<keyword evidence="10" id="KW-1185">Reference proteome</keyword>
<feature type="transmembrane region" description="Helical" evidence="6">
    <location>
        <begin position="142"/>
        <end position="160"/>
    </location>
</feature>
<proteinExistence type="predicted"/>
<evidence type="ECO:0000256" key="6">
    <source>
        <dbReference type="SAM" id="Phobius"/>
    </source>
</evidence>
<evidence type="ECO:0000259" key="7">
    <source>
        <dbReference type="Pfam" id="PF00361"/>
    </source>
</evidence>
<evidence type="ECO:0000313" key="10">
    <source>
        <dbReference type="Proteomes" id="UP000240708"/>
    </source>
</evidence>
<comment type="subcellular location">
    <subcellularLocation>
        <location evidence="1">Endomembrane system</location>
        <topology evidence="1">Multi-pass membrane protein</topology>
    </subcellularLocation>
    <subcellularLocation>
        <location evidence="5">Membrane</location>
        <topology evidence="5">Multi-pass membrane protein</topology>
    </subcellularLocation>
</comment>
<keyword evidence="9" id="KW-0830">Ubiquinone</keyword>
<feature type="transmembrane region" description="Helical" evidence="6">
    <location>
        <begin position="425"/>
        <end position="441"/>
    </location>
</feature>
<feature type="transmembrane region" description="Helical" evidence="6">
    <location>
        <begin position="256"/>
        <end position="276"/>
    </location>
</feature>
<dbReference type="GO" id="GO:0042773">
    <property type="term" value="P:ATP synthesis coupled electron transport"/>
    <property type="evidence" value="ECO:0007669"/>
    <property type="project" value="InterPro"/>
</dbReference>
<dbReference type="RefSeq" id="WP_106567874.1">
    <property type="nucleotide sequence ID" value="NZ_PYGF01000007.1"/>
</dbReference>
<feature type="transmembrane region" description="Helical" evidence="6">
    <location>
        <begin position="118"/>
        <end position="136"/>
    </location>
</feature>
<keyword evidence="4 6" id="KW-0472">Membrane</keyword>
<dbReference type="EMBL" id="PYGF01000007">
    <property type="protein sequence ID" value="PSL03501.1"/>
    <property type="molecule type" value="Genomic_DNA"/>
</dbReference>
<evidence type="ECO:0000256" key="3">
    <source>
        <dbReference type="ARBA" id="ARBA00022989"/>
    </source>
</evidence>
<feature type="transmembrane region" description="Helical" evidence="6">
    <location>
        <begin position="584"/>
        <end position="606"/>
    </location>
</feature>
<dbReference type="GO" id="GO:0016020">
    <property type="term" value="C:membrane"/>
    <property type="evidence" value="ECO:0007669"/>
    <property type="project" value="UniProtKB-SubCell"/>
</dbReference>
<feature type="transmembrane region" description="Helical" evidence="6">
    <location>
        <begin position="282"/>
        <end position="303"/>
    </location>
</feature>
<dbReference type="Proteomes" id="UP000240708">
    <property type="component" value="Unassembled WGS sequence"/>
</dbReference>
<feature type="transmembrane region" description="Helical" evidence="6">
    <location>
        <begin position="36"/>
        <end position="56"/>
    </location>
</feature>
<dbReference type="GO" id="GO:0015990">
    <property type="term" value="P:electron transport coupled proton transport"/>
    <property type="evidence" value="ECO:0007669"/>
    <property type="project" value="TreeGrafter"/>
</dbReference>
<evidence type="ECO:0000259" key="8">
    <source>
        <dbReference type="Pfam" id="PF00662"/>
    </source>
</evidence>
<dbReference type="PANTHER" id="PTHR42829:SF2">
    <property type="entry name" value="NADH-UBIQUINONE OXIDOREDUCTASE CHAIN 5"/>
    <property type="match status" value="1"/>
</dbReference>
<evidence type="ECO:0000313" key="9">
    <source>
        <dbReference type="EMBL" id="PSL03501.1"/>
    </source>
</evidence>
<dbReference type="InterPro" id="IPR001750">
    <property type="entry name" value="ND/Mrp_TM"/>
</dbReference>
<name>A0A2P8E1Z6_9BACT</name>
<keyword evidence="2 5" id="KW-0812">Transmembrane</keyword>
<feature type="transmembrane region" description="Helical" evidence="6">
    <location>
        <begin position="6"/>
        <end position="24"/>
    </location>
</feature>
<dbReference type="PANTHER" id="PTHR42829">
    <property type="entry name" value="NADH-UBIQUINONE OXIDOREDUCTASE CHAIN 5"/>
    <property type="match status" value="1"/>
</dbReference>
<protein>
    <submittedName>
        <fullName evidence="9">NADH-ubiquinone oxidoreductase (Complex I) subunit 5</fullName>
    </submittedName>
</protein>
<dbReference type="GO" id="GO:0012505">
    <property type="term" value="C:endomembrane system"/>
    <property type="evidence" value="ECO:0007669"/>
    <property type="project" value="UniProtKB-SubCell"/>
</dbReference>
<evidence type="ECO:0000256" key="5">
    <source>
        <dbReference type="RuleBase" id="RU000320"/>
    </source>
</evidence>
<feature type="transmembrane region" description="Helical" evidence="6">
    <location>
        <begin position="549"/>
        <end position="572"/>
    </location>
</feature>
<comment type="caution">
    <text evidence="9">The sequence shown here is derived from an EMBL/GenBank/DDBJ whole genome shotgun (WGS) entry which is preliminary data.</text>
</comment>
<feature type="transmembrane region" description="Helical" evidence="6">
    <location>
        <begin position="506"/>
        <end position="523"/>
    </location>
</feature>
<dbReference type="PRINTS" id="PR01434">
    <property type="entry name" value="NADHDHGNASE5"/>
</dbReference>
<feature type="transmembrane region" description="Helical" evidence="6">
    <location>
        <begin position="315"/>
        <end position="338"/>
    </location>
</feature>
<feature type="domain" description="NADH:quinone oxidoreductase/Mrp antiporter transmembrane" evidence="7">
    <location>
        <begin position="136"/>
        <end position="357"/>
    </location>
</feature>
<evidence type="ECO:0000256" key="4">
    <source>
        <dbReference type="ARBA" id="ARBA00023136"/>
    </source>
</evidence>
<organism evidence="9 10">
    <name type="scientific">Cecembia rubra</name>
    <dbReference type="NCBI Taxonomy" id="1485585"/>
    <lineage>
        <taxon>Bacteria</taxon>
        <taxon>Pseudomonadati</taxon>
        <taxon>Bacteroidota</taxon>
        <taxon>Cytophagia</taxon>
        <taxon>Cytophagales</taxon>
        <taxon>Cyclobacteriaceae</taxon>
        <taxon>Cecembia</taxon>
    </lineage>
</organism>